<name>A0A1N7KHQ8_9BACT</name>
<keyword evidence="1 4" id="KW-0808">Transferase</keyword>
<dbReference type="GO" id="GO:0016757">
    <property type="term" value="F:glycosyltransferase activity"/>
    <property type="evidence" value="ECO:0007669"/>
    <property type="project" value="InterPro"/>
</dbReference>
<dbReference type="Gene3D" id="3.40.50.2000">
    <property type="entry name" value="Glycogen Phosphorylase B"/>
    <property type="match status" value="2"/>
</dbReference>
<dbReference type="AlphaFoldDB" id="A0A1N7KHQ8"/>
<dbReference type="Pfam" id="PF00534">
    <property type="entry name" value="Glycos_transf_1"/>
    <property type="match status" value="1"/>
</dbReference>
<dbReference type="CDD" id="cd03809">
    <property type="entry name" value="GT4_MtfB-like"/>
    <property type="match status" value="1"/>
</dbReference>
<organism evidence="4 5">
    <name type="scientific">Belliella pelovolcani</name>
    <dbReference type="NCBI Taxonomy" id="529505"/>
    <lineage>
        <taxon>Bacteria</taxon>
        <taxon>Pseudomonadati</taxon>
        <taxon>Bacteroidota</taxon>
        <taxon>Cytophagia</taxon>
        <taxon>Cytophagales</taxon>
        <taxon>Cyclobacteriaceae</taxon>
        <taxon>Belliella</taxon>
    </lineage>
</organism>
<dbReference type="PANTHER" id="PTHR46401">
    <property type="entry name" value="GLYCOSYLTRANSFERASE WBBK-RELATED"/>
    <property type="match status" value="1"/>
</dbReference>
<feature type="domain" description="Glycosyltransferase subfamily 4-like N-terminal" evidence="3">
    <location>
        <begin position="54"/>
        <end position="166"/>
    </location>
</feature>
<protein>
    <submittedName>
        <fullName evidence="4">Glycosyltransferase involved in cell wall bisynthesis</fullName>
    </submittedName>
</protein>
<dbReference type="InterPro" id="IPR028098">
    <property type="entry name" value="Glyco_trans_4-like_N"/>
</dbReference>
<dbReference type="Pfam" id="PF13439">
    <property type="entry name" value="Glyco_transf_4"/>
    <property type="match status" value="1"/>
</dbReference>
<evidence type="ECO:0000259" key="2">
    <source>
        <dbReference type="Pfam" id="PF00534"/>
    </source>
</evidence>
<proteinExistence type="predicted"/>
<dbReference type="Proteomes" id="UP000186026">
    <property type="component" value="Unassembled WGS sequence"/>
</dbReference>
<dbReference type="STRING" id="529505.SAMN05421761_10289"/>
<reference evidence="5" key="1">
    <citation type="submission" date="2017-01" db="EMBL/GenBank/DDBJ databases">
        <authorList>
            <person name="Varghese N."/>
            <person name="Submissions S."/>
        </authorList>
    </citation>
    <scope>NUCLEOTIDE SEQUENCE [LARGE SCALE GENOMIC DNA]</scope>
    <source>
        <strain evidence="5">DSM 46698</strain>
    </source>
</reference>
<dbReference type="RefSeq" id="WP_076498316.1">
    <property type="nucleotide sequence ID" value="NZ_FTOP01000002.1"/>
</dbReference>
<evidence type="ECO:0000313" key="5">
    <source>
        <dbReference type="Proteomes" id="UP000186026"/>
    </source>
</evidence>
<evidence type="ECO:0000313" key="4">
    <source>
        <dbReference type="EMBL" id="SIS61115.1"/>
    </source>
</evidence>
<evidence type="ECO:0000256" key="1">
    <source>
        <dbReference type="ARBA" id="ARBA00022679"/>
    </source>
</evidence>
<dbReference type="EMBL" id="FTOP01000002">
    <property type="protein sequence ID" value="SIS61115.1"/>
    <property type="molecule type" value="Genomic_DNA"/>
</dbReference>
<dbReference type="InterPro" id="IPR001296">
    <property type="entry name" value="Glyco_trans_1"/>
</dbReference>
<dbReference type="PANTHER" id="PTHR46401:SF2">
    <property type="entry name" value="GLYCOSYLTRANSFERASE WBBK-RELATED"/>
    <property type="match status" value="1"/>
</dbReference>
<feature type="domain" description="Glycosyl transferase family 1" evidence="2">
    <location>
        <begin position="183"/>
        <end position="330"/>
    </location>
</feature>
<dbReference type="SUPFAM" id="SSF53756">
    <property type="entry name" value="UDP-Glycosyltransferase/glycogen phosphorylase"/>
    <property type="match status" value="1"/>
</dbReference>
<evidence type="ECO:0000259" key="3">
    <source>
        <dbReference type="Pfam" id="PF13439"/>
    </source>
</evidence>
<accession>A0A1N7KHQ8</accession>
<keyword evidence="5" id="KW-1185">Reference proteome</keyword>
<gene>
    <name evidence="4" type="ORF">SAMN05421761_10289</name>
</gene>
<sequence>MGKIRVGFDSRDLFFAQTGTKTFSEELIKEIQQDPTVELVLLSPKNAKAPSSLWSKALAHFQFIIWKLWTLPRKARQAHVDYLLCPDYVAPSLFLGKVKTLPVFHGCNIWEIPQNYNAVWRWYFSALAMQGEKKAHRVLTVSQFSKSKLIDVLGIAGAKIKVIPIGAKATQTSVDNSAQRPIPDEYILHIGVLDKRKNLPRLIHAFALLEDKSIHLVLGGGRPSKIFNDSYPEILATIKELGLENRVHLTGYLKDEMLALYYQHAKAYVFPSTYEGFGIPVLEAFQHGLPVATSNISSLPEVVGQGGLLFDPYNIQDMASQIEALFSLGDSALSTMKSEQQKLLSWYNWSNSWKEIKKLIYER</sequence>